<feature type="compositionally biased region" description="Low complexity" evidence="1">
    <location>
        <begin position="37"/>
        <end position="46"/>
    </location>
</feature>
<name>A0A9P9WQ06_9PEZI</name>
<evidence type="ECO:0000313" key="3">
    <source>
        <dbReference type="Proteomes" id="UP000829685"/>
    </source>
</evidence>
<feature type="region of interest" description="Disordered" evidence="1">
    <location>
        <begin position="109"/>
        <end position="146"/>
    </location>
</feature>
<keyword evidence="3" id="KW-1185">Reference proteome</keyword>
<comment type="caution">
    <text evidence="2">The sequence shown here is derived from an EMBL/GenBank/DDBJ whole genome shotgun (WGS) entry which is preliminary data.</text>
</comment>
<dbReference type="Proteomes" id="UP000829685">
    <property type="component" value="Unassembled WGS sequence"/>
</dbReference>
<organism evidence="2 3">
    <name type="scientific">Neoarthrinium moseri</name>
    <dbReference type="NCBI Taxonomy" id="1658444"/>
    <lineage>
        <taxon>Eukaryota</taxon>
        <taxon>Fungi</taxon>
        <taxon>Dikarya</taxon>
        <taxon>Ascomycota</taxon>
        <taxon>Pezizomycotina</taxon>
        <taxon>Sordariomycetes</taxon>
        <taxon>Xylariomycetidae</taxon>
        <taxon>Amphisphaeriales</taxon>
        <taxon>Apiosporaceae</taxon>
        <taxon>Neoarthrinium</taxon>
    </lineage>
</organism>
<dbReference type="AlphaFoldDB" id="A0A9P9WQ06"/>
<dbReference type="EMBL" id="JAFIMR010000010">
    <property type="protein sequence ID" value="KAI1873623.1"/>
    <property type="molecule type" value="Genomic_DNA"/>
</dbReference>
<evidence type="ECO:0000256" key="1">
    <source>
        <dbReference type="SAM" id="MobiDB-lite"/>
    </source>
</evidence>
<feature type="region of interest" description="Disordered" evidence="1">
    <location>
        <begin position="22"/>
        <end position="66"/>
    </location>
</feature>
<feature type="compositionally biased region" description="Pro residues" evidence="1">
    <location>
        <begin position="27"/>
        <end position="36"/>
    </location>
</feature>
<evidence type="ECO:0000313" key="2">
    <source>
        <dbReference type="EMBL" id="KAI1873623.1"/>
    </source>
</evidence>
<accession>A0A9P9WQ06</accession>
<protein>
    <recommendedName>
        <fullName evidence="4">SWIM-type domain-containing protein</fullName>
    </recommendedName>
</protein>
<feature type="compositionally biased region" description="Acidic residues" evidence="1">
    <location>
        <begin position="129"/>
        <end position="140"/>
    </location>
</feature>
<gene>
    <name evidence="2" type="ORF">JX265_005245</name>
</gene>
<evidence type="ECO:0008006" key="4">
    <source>
        <dbReference type="Google" id="ProtNLM"/>
    </source>
</evidence>
<feature type="compositionally biased region" description="Pro residues" evidence="1">
    <location>
        <begin position="113"/>
        <end position="122"/>
    </location>
</feature>
<reference evidence="2" key="1">
    <citation type="submission" date="2021-03" db="EMBL/GenBank/DDBJ databases">
        <title>Revisited historic fungal species revealed as producer of novel bioactive compounds through whole genome sequencing and comparative genomics.</title>
        <authorList>
            <person name="Vignolle G.A."/>
            <person name="Hochenegger N."/>
            <person name="Mach R.L."/>
            <person name="Mach-Aigner A.R."/>
            <person name="Javad Rahimi M."/>
            <person name="Salim K.A."/>
            <person name="Chan C.M."/>
            <person name="Lim L.B.L."/>
            <person name="Cai F."/>
            <person name="Druzhinina I.S."/>
            <person name="U'Ren J.M."/>
            <person name="Derntl C."/>
        </authorList>
    </citation>
    <scope>NUCLEOTIDE SEQUENCE</scope>
    <source>
        <strain evidence="2">TUCIM 5799</strain>
    </source>
</reference>
<sequence>MESPPPHLPAPRAVLTALLNTLAVQRPPSPEVPPPAAGRDAARPGGKTNTHHHQPSPASNPLARLPPQARPLLTTLHVLYPALLLPALDLLDRGLVTRVLVDDDEAVVAAPPASSPPFPRPPAACGASEEGEDVDQQEEADQARRDAAAGAFHLVRSAQAGSRRGRREAAGATAGGPTYVVRTAAWNCDCAAFAYGAFPPPSHSSTPTTAATTSATRTAGAYRIGPAKTWGYDDETGGMATGPGQKWEFGGLSLDDDGDGGGTGSPPCCKHLLACVLAERWGSVLGGYVGERRVGRVEAAGLIGGL</sequence>
<dbReference type="OrthoDB" id="74545at2759"/>
<proteinExistence type="predicted"/>